<dbReference type="AlphaFoldDB" id="M1CB04"/>
<gene>
    <name evidence="2" type="primary">LOC102598032</name>
</gene>
<evidence type="ECO:0000256" key="1">
    <source>
        <dbReference type="SAM" id="MobiDB-lite"/>
    </source>
</evidence>
<dbReference type="OrthoDB" id="10253031at2759"/>
<evidence type="ECO:0000313" key="2">
    <source>
        <dbReference type="EnsemblPlants" id="PGSC0003DMT400063676"/>
    </source>
</evidence>
<dbReference type="Gramene" id="PGSC0003DMT400063676">
    <property type="protein sequence ID" value="PGSC0003DMT400063676"/>
    <property type="gene ID" value="PGSC0003DMG400024748"/>
</dbReference>
<dbReference type="HOGENOM" id="CLU_2946201_0_0_1"/>
<sequence>MKSWENCWLELQLQVEVFFLTLTQFCCLRNPQLPMRRHLKPRQQSRQRRHKTHLEVSSSG</sequence>
<protein>
    <submittedName>
        <fullName evidence="2">Histone H2A.1</fullName>
    </submittedName>
</protein>
<feature type="region of interest" description="Disordered" evidence="1">
    <location>
        <begin position="37"/>
        <end position="60"/>
    </location>
</feature>
<feature type="compositionally biased region" description="Basic residues" evidence="1">
    <location>
        <begin position="37"/>
        <end position="52"/>
    </location>
</feature>
<proteinExistence type="predicted"/>
<dbReference type="ExpressionAtlas" id="M1CB04">
    <property type="expression patterns" value="baseline and differential"/>
</dbReference>
<name>M1CB04_SOLTU</name>
<evidence type="ECO:0000313" key="3">
    <source>
        <dbReference type="Proteomes" id="UP000011115"/>
    </source>
</evidence>
<dbReference type="EnsemblPlants" id="PGSC0003DMT400063676">
    <property type="protein sequence ID" value="PGSC0003DMT400063676"/>
    <property type="gene ID" value="PGSC0003DMG400024748"/>
</dbReference>
<accession>M1CB04</accession>
<organism evidence="2 3">
    <name type="scientific">Solanum tuberosum</name>
    <name type="common">Potato</name>
    <dbReference type="NCBI Taxonomy" id="4113"/>
    <lineage>
        <taxon>Eukaryota</taxon>
        <taxon>Viridiplantae</taxon>
        <taxon>Streptophyta</taxon>
        <taxon>Embryophyta</taxon>
        <taxon>Tracheophyta</taxon>
        <taxon>Spermatophyta</taxon>
        <taxon>Magnoliopsida</taxon>
        <taxon>eudicotyledons</taxon>
        <taxon>Gunneridae</taxon>
        <taxon>Pentapetalae</taxon>
        <taxon>asterids</taxon>
        <taxon>lamiids</taxon>
        <taxon>Solanales</taxon>
        <taxon>Solanaceae</taxon>
        <taxon>Solanoideae</taxon>
        <taxon>Solaneae</taxon>
        <taxon>Solanum</taxon>
    </lineage>
</organism>
<dbReference type="Proteomes" id="UP000011115">
    <property type="component" value="Unassembled WGS sequence"/>
</dbReference>
<keyword evidence="3" id="KW-1185">Reference proteome</keyword>
<reference evidence="2" key="2">
    <citation type="submission" date="2015-06" db="UniProtKB">
        <authorList>
            <consortium name="EnsemblPlants"/>
        </authorList>
    </citation>
    <scope>IDENTIFICATION</scope>
    <source>
        <strain evidence="2">DM1-3 516 R44</strain>
    </source>
</reference>
<reference evidence="3" key="1">
    <citation type="journal article" date="2011" name="Nature">
        <title>Genome sequence and analysis of the tuber crop potato.</title>
        <authorList>
            <consortium name="The Potato Genome Sequencing Consortium"/>
        </authorList>
    </citation>
    <scope>NUCLEOTIDE SEQUENCE [LARGE SCALE GENOMIC DNA]</scope>
    <source>
        <strain evidence="3">cv. DM1-3 516 R44</strain>
    </source>
</reference>